<organism evidence="5 6">
    <name type="scientific">Basidiobolus ranarum</name>
    <dbReference type="NCBI Taxonomy" id="34480"/>
    <lineage>
        <taxon>Eukaryota</taxon>
        <taxon>Fungi</taxon>
        <taxon>Fungi incertae sedis</taxon>
        <taxon>Zoopagomycota</taxon>
        <taxon>Entomophthoromycotina</taxon>
        <taxon>Basidiobolomycetes</taxon>
        <taxon>Basidiobolales</taxon>
        <taxon>Basidiobolaceae</taxon>
        <taxon>Basidiobolus</taxon>
    </lineage>
</organism>
<sequence length="167" mass="18436">MDETKNTLNALTKRSNIEIIFLGRDGAQFKRVAKVINICQYASQLCSTSPLLDSRSLQIVSLHPVYPSESKLINLVVVTSTSCRLYFTHHKRDFPGVSAVSCNDLKAPTGLELIHVRLPPSLETTPKTIGEFNRSQSVSDIHVTFYSSDVLLASNSVSDLIKSSLKN</sequence>
<name>A0ABR2WIT2_9FUNG</name>
<dbReference type="PANTHER" id="PTHR10350:SF6">
    <property type="entry name" value="NUCLEAR PORE COMPLEX PROTEIN NUP155"/>
    <property type="match status" value="1"/>
</dbReference>
<evidence type="ECO:0000259" key="4">
    <source>
        <dbReference type="Pfam" id="PF08801"/>
    </source>
</evidence>
<evidence type="ECO:0000256" key="1">
    <source>
        <dbReference type="ARBA" id="ARBA00004123"/>
    </source>
</evidence>
<dbReference type="InterPro" id="IPR004870">
    <property type="entry name" value="Nucleoporin_Nup155"/>
</dbReference>
<gene>
    <name evidence="5" type="ORF">K7432_013808</name>
</gene>
<dbReference type="PANTHER" id="PTHR10350">
    <property type="entry name" value="NUCLEAR PORE COMPLEX PROTEIN NUP155"/>
    <property type="match status" value="1"/>
</dbReference>
<feature type="domain" description="Nucleoporin Nup133/Nup155-like N-terminal" evidence="4">
    <location>
        <begin position="2"/>
        <end position="128"/>
    </location>
</feature>
<dbReference type="Proteomes" id="UP001479436">
    <property type="component" value="Unassembled WGS sequence"/>
</dbReference>
<keyword evidence="6" id="KW-1185">Reference proteome</keyword>
<protein>
    <recommendedName>
        <fullName evidence="4">Nucleoporin Nup133/Nup155-like N-terminal domain-containing protein</fullName>
    </recommendedName>
</protein>
<dbReference type="EMBL" id="JASJQH010001429">
    <property type="protein sequence ID" value="KAK9761354.1"/>
    <property type="molecule type" value="Genomic_DNA"/>
</dbReference>
<reference evidence="5 6" key="1">
    <citation type="submission" date="2023-04" db="EMBL/GenBank/DDBJ databases">
        <title>Genome of Basidiobolus ranarum AG-B5.</title>
        <authorList>
            <person name="Stajich J.E."/>
            <person name="Carter-House D."/>
            <person name="Gryganskyi A."/>
        </authorList>
    </citation>
    <scope>NUCLEOTIDE SEQUENCE [LARGE SCALE GENOMIC DNA]</scope>
    <source>
        <strain evidence="5 6">AG-B5</strain>
    </source>
</reference>
<proteinExistence type="predicted"/>
<evidence type="ECO:0000313" key="5">
    <source>
        <dbReference type="EMBL" id="KAK9761354.1"/>
    </source>
</evidence>
<dbReference type="Pfam" id="PF08801">
    <property type="entry name" value="Nucleoporin_N"/>
    <property type="match status" value="1"/>
</dbReference>
<keyword evidence="3" id="KW-0539">Nucleus</keyword>
<evidence type="ECO:0000256" key="3">
    <source>
        <dbReference type="ARBA" id="ARBA00023242"/>
    </source>
</evidence>
<evidence type="ECO:0000313" key="6">
    <source>
        <dbReference type="Proteomes" id="UP001479436"/>
    </source>
</evidence>
<evidence type="ECO:0000256" key="2">
    <source>
        <dbReference type="ARBA" id="ARBA00022448"/>
    </source>
</evidence>
<dbReference type="InterPro" id="IPR014908">
    <property type="entry name" value="Nucleoporin_Nup133/Nup155_N"/>
</dbReference>
<accession>A0ABR2WIT2</accession>
<keyword evidence="2" id="KW-0813">Transport</keyword>
<comment type="caution">
    <text evidence="5">The sequence shown here is derived from an EMBL/GenBank/DDBJ whole genome shotgun (WGS) entry which is preliminary data.</text>
</comment>
<comment type="subcellular location">
    <subcellularLocation>
        <location evidence="1">Nucleus</location>
    </subcellularLocation>
</comment>